<evidence type="ECO:0000313" key="3">
    <source>
        <dbReference type="Proteomes" id="UP001285921"/>
    </source>
</evidence>
<dbReference type="InterPro" id="IPR024775">
    <property type="entry name" value="DinB-like"/>
</dbReference>
<protein>
    <recommendedName>
        <fullName evidence="1">DinB-like domain-containing protein</fullName>
    </recommendedName>
</protein>
<sequence>MNFNLTEAIEVLERTPQTLQLFLSGLSDGWLTCNEGEGTWNVREVIEHLIEGEKNNWIPRLEFILAEGEHAPFPSFDRYAHLYQASARSFEKSLLEFIAIRTHNIARLEELVKDEPSLERTGSHPAFGVVKVRELIATWAVHDMTHIAQIVRVMASRYVTDVGPWHEYLGILNRK</sequence>
<feature type="domain" description="DinB-like" evidence="1">
    <location>
        <begin position="12"/>
        <end position="150"/>
    </location>
</feature>
<comment type="caution">
    <text evidence="2">The sequence shown here is derived from an EMBL/GenBank/DDBJ whole genome shotgun (WGS) entry which is preliminary data.</text>
</comment>
<name>A0ABQ6NQG1_9BACL</name>
<dbReference type="EMBL" id="BTCL01000012">
    <property type="protein sequence ID" value="GMK46397.1"/>
    <property type="molecule type" value="Genomic_DNA"/>
</dbReference>
<dbReference type="InterPro" id="IPR034660">
    <property type="entry name" value="DinB/YfiT-like"/>
</dbReference>
<accession>A0ABQ6NQG1</accession>
<dbReference type="Proteomes" id="UP001285921">
    <property type="component" value="Unassembled WGS sequence"/>
</dbReference>
<evidence type="ECO:0000259" key="1">
    <source>
        <dbReference type="Pfam" id="PF12867"/>
    </source>
</evidence>
<dbReference type="SUPFAM" id="SSF109854">
    <property type="entry name" value="DinB/YfiT-like putative metalloenzymes"/>
    <property type="match status" value="1"/>
</dbReference>
<keyword evidence="3" id="KW-1185">Reference proteome</keyword>
<dbReference type="Gene3D" id="1.20.120.450">
    <property type="entry name" value="dinb family like domain"/>
    <property type="match status" value="1"/>
</dbReference>
<proteinExistence type="predicted"/>
<organism evidence="2 3">
    <name type="scientific">Paenibacillus glycanilyticus</name>
    <dbReference type="NCBI Taxonomy" id="126569"/>
    <lineage>
        <taxon>Bacteria</taxon>
        <taxon>Bacillati</taxon>
        <taxon>Bacillota</taxon>
        <taxon>Bacilli</taxon>
        <taxon>Bacillales</taxon>
        <taxon>Paenibacillaceae</taxon>
        <taxon>Paenibacillus</taxon>
    </lineage>
</organism>
<dbReference type="Pfam" id="PF12867">
    <property type="entry name" value="DinB_2"/>
    <property type="match status" value="1"/>
</dbReference>
<reference evidence="2 3" key="1">
    <citation type="submission" date="2023-05" db="EMBL/GenBank/DDBJ databases">
        <title>Draft genome of Paenibacillus sp. CCS26.</title>
        <authorList>
            <person name="Akita H."/>
            <person name="Shinto Y."/>
            <person name="Kimura Z."/>
        </authorList>
    </citation>
    <scope>NUCLEOTIDE SEQUENCE [LARGE SCALE GENOMIC DNA]</scope>
    <source>
        <strain evidence="2 3">CCS26</strain>
    </source>
</reference>
<gene>
    <name evidence="2" type="ORF">PghCCS26_35260</name>
</gene>
<evidence type="ECO:0000313" key="2">
    <source>
        <dbReference type="EMBL" id="GMK46397.1"/>
    </source>
</evidence>
<dbReference type="RefSeq" id="WP_317980695.1">
    <property type="nucleotide sequence ID" value="NZ_BTCL01000012.1"/>
</dbReference>